<keyword evidence="2" id="KW-1185">Reference proteome</keyword>
<reference evidence="1" key="1">
    <citation type="journal article" date="2022" name="bioRxiv">
        <title>Sequencing and chromosome-scale assembly of the giantPleurodeles waltlgenome.</title>
        <authorList>
            <person name="Brown T."/>
            <person name="Elewa A."/>
            <person name="Iarovenko S."/>
            <person name="Subramanian E."/>
            <person name="Araus A.J."/>
            <person name="Petzold A."/>
            <person name="Susuki M."/>
            <person name="Suzuki K.-i.T."/>
            <person name="Hayashi T."/>
            <person name="Toyoda A."/>
            <person name="Oliveira C."/>
            <person name="Osipova E."/>
            <person name="Leigh N.D."/>
            <person name="Simon A."/>
            <person name="Yun M.H."/>
        </authorList>
    </citation>
    <scope>NUCLEOTIDE SEQUENCE</scope>
    <source>
        <strain evidence="1">20211129_DDA</strain>
        <tissue evidence="1">Liver</tissue>
    </source>
</reference>
<feature type="non-terminal residue" evidence="1">
    <location>
        <position position="75"/>
    </location>
</feature>
<protein>
    <submittedName>
        <fullName evidence="1">Uncharacterized protein</fullName>
    </submittedName>
</protein>
<sequence>APSNSSGGGKSTTKSQSKGVAGLTIGNVVGVGLVSETTEAVLVSDGGIDFATLVACPLNMDKYKQLPLINGVEVQ</sequence>
<comment type="caution">
    <text evidence="1">The sequence shown here is derived from an EMBL/GenBank/DDBJ whole genome shotgun (WGS) entry which is preliminary data.</text>
</comment>
<proteinExistence type="predicted"/>
<organism evidence="1 2">
    <name type="scientific">Pleurodeles waltl</name>
    <name type="common">Iberian ribbed newt</name>
    <dbReference type="NCBI Taxonomy" id="8319"/>
    <lineage>
        <taxon>Eukaryota</taxon>
        <taxon>Metazoa</taxon>
        <taxon>Chordata</taxon>
        <taxon>Craniata</taxon>
        <taxon>Vertebrata</taxon>
        <taxon>Euteleostomi</taxon>
        <taxon>Amphibia</taxon>
        <taxon>Batrachia</taxon>
        <taxon>Caudata</taxon>
        <taxon>Salamandroidea</taxon>
        <taxon>Salamandridae</taxon>
        <taxon>Pleurodelinae</taxon>
        <taxon>Pleurodeles</taxon>
    </lineage>
</organism>
<dbReference type="AlphaFoldDB" id="A0AAV7U2J9"/>
<evidence type="ECO:0000313" key="2">
    <source>
        <dbReference type="Proteomes" id="UP001066276"/>
    </source>
</evidence>
<feature type="non-terminal residue" evidence="1">
    <location>
        <position position="1"/>
    </location>
</feature>
<evidence type="ECO:0000313" key="1">
    <source>
        <dbReference type="EMBL" id="KAJ1183232.1"/>
    </source>
</evidence>
<name>A0AAV7U2J9_PLEWA</name>
<gene>
    <name evidence="1" type="ORF">NDU88_000057</name>
</gene>
<dbReference type="Proteomes" id="UP001066276">
    <property type="component" value="Chromosome 3_1"/>
</dbReference>
<accession>A0AAV7U2J9</accession>
<dbReference type="EMBL" id="JANPWB010000005">
    <property type="protein sequence ID" value="KAJ1183232.1"/>
    <property type="molecule type" value="Genomic_DNA"/>
</dbReference>